<dbReference type="PANTHER" id="PTHR16222">
    <property type="entry name" value="ADP-RIBOSYLGLYCOHYDROLASE"/>
    <property type="match status" value="1"/>
</dbReference>
<feature type="binding site" evidence="1">
    <location>
        <position position="58"/>
    </location>
    <ligand>
        <name>Mg(2+)</name>
        <dbReference type="ChEBI" id="CHEBI:18420"/>
        <label>1</label>
    </ligand>
</feature>
<feature type="binding site" evidence="1">
    <location>
        <position position="258"/>
    </location>
    <ligand>
        <name>Mg(2+)</name>
        <dbReference type="ChEBI" id="CHEBI:18420"/>
        <label>1</label>
    </ligand>
</feature>
<comment type="cofactor">
    <cofactor evidence="1">
        <name>Mg(2+)</name>
        <dbReference type="ChEBI" id="CHEBI:18420"/>
    </cofactor>
    <text evidence="1">Binds 2 magnesium ions per subunit.</text>
</comment>
<keyword evidence="1" id="KW-0460">Magnesium</keyword>
<keyword evidence="1" id="KW-0479">Metal-binding</keyword>
<accession>A0A4R7BGX0</accession>
<dbReference type="OrthoDB" id="9806482at2"/>
<dbReference type="GO" id="GO:0016787">
    <property type="term" value="F:hydrolase activity"/>
    <property type="evidence" value="ECO:0007669"/>
    <property type="project" value="UniProtKB-KW"/>
</dbReference>
<dbReference type="InterPro" id="IPR050792">
    <property type="entry name" value="ADP-ribosylglycohydrolase"/>
</dbReference>
<reference evidence="2 3" key="1">
    <citation type="submission" date="2019-03" db="EMBL/GenBank/DDBJ databases">
        <title>Genomic Encyclopedia of Type Strains, Phase IV (KMG-IV): sequencing the most valuable type-strain genomes for metagenomic binning, comparative biology and taxonomic classification.</title>
        <authorList>
            <person name="Goeker M."/>
        </authorList>
    </citation>
    <scope>NUCLEOTIDE SEQUENCE [LARGE SCALE GENOMIC DNA]</scope>
    <source>
        <strain evidence="2 3">DSM 25903</strain>
    </source>
</reference>
<dbReference type="GO" id="GO:0046872">
    <property type="term" value="F:metal ion binding"/>
    <property type="evidence" value="ECO:0007669"/>
    <property type="project" value="UniProtKB-KW"/>
</dbReference>
<keyword evidence="3" id="KW-1185">Reference proteome</keyword>
<proteinExistence type="predicted"/>
<dbReference type="SUPFAM" id="SSF101478">
    <property type="entry name" value="ADP-ribosylglycohydrolase"/>
    <property type="match status" value="1"/>
</dbReference>
<organism evidence="2 3">
    <name type="scientific">Enterovirga rhinocerotis</name>
    <dbReference type="NCBI Taxonomy" id="1339210"/>
    <lineage>
        <taxon>Bacteria</taxon>
        <taxon>Pseudomonadati</taxon>
        <taxon>Pseudomonadota</taxon>
        <taxon>Alphaproteobacteria</taxon>
        <taxon>Hyphomicrobiales</taxon>
        <taxon>Methylobacteriaceae</taxon>
        <taxon>Enterovirga</taxon>
    </lineage>
</organism>
<feature type="binding site" evidence="1">
    <location>
        <position position="60"/>
    </location>
    <ligand>
        <name>Mg(2+)</name>
        <dbReference type="ChEBI" id="CHEBI:18420"/>
        <label>1</label>
    </ligand>
</feature>
<evidence type="ECO:0000313" key="2">
    <source>
        <dbReference type="EMBL" id="TDR84500.1"/>
    </source>
</evidence>
<dbReference type="PANTHER" id="PTHR16222:SF12">
    <property type="entry name" value="ADP-RIBOSYLGLYCOHYDROLASE-RELATED"/>
    <property type="match status" value="1"/>
</dbReference>
<comment type="caution">
    <text evidence="2">The sequence shown here is derived from an EMBL/GenBank/DDBJ whole genome shotgun (WGS) entry which is preliminary data.</text>
</comment>
<sequence length="306" mass="32326">MSSTPPPDPRDRALGALLGLAVGDALGTTLEFSARDTKPPVTDMVGGGVFGLAPGQWTDDTSMALCLAEALIAGGGKLDEADLMRRFARWYRAGENSVTGRCFDIGNTVRAAIERFERTGQAIQEKPDPSQAGNGSLMRLAPVAILASPDIARAEDLAHAQSRTTHAAPVAHEACRLFATLLVEAISGLSRDQVLRPRPFCAELADIAAGSWRSKGRAAISSSGYVVATLEASLWCVGHSRSFPEAVLLAANLGDDADTVAAITGQLAGAIYGASAIPAKWRETIAWQDRIERIVELLLQITARPI</sequence>
<gene>
    <name evidence="2" type="ORF">EV668_4946</name>
</gene>
<evidence type="ECO:0000256" key="1">
    <source>
        <dbReference type="PIRSR" id="PIRSR605502-1"/>
    </source>
</evidence>
<protein>
    <submittedName>
        <fullName evidence="2">ADP-ribosyl-[dinitrogen reductase] hydrolase</fullName>
    </submittedName>
</protein>
<feature type="binding site" evidence="1">
    <location>
        <position position="259"/>
    </location>
    <ligand>
        <name>Mg(2+)</name>
        <dbReference type="ChEBI" id="CHEBI:18420"/>
        <label>1</label>
    </ligand>
</feature>
<feature type="binding site" evidence="1">
    <location>
        <position position="256"/>
    </location>
    <ligand>
        <name>Mg(2+)</name>
        <dbReference type="ChEBI" id="CHEBI:18420"/>
        <label>1</label>
    </ligand>
</feature>
<dbReference type="RefSeq" id="WP_133775220.1">
    <property type="nucleotide sequence ID" value="NZ_SNZR01000020.1"/>
</dbReference>
<name>A0A4R7BGX0_9HYPH</name>
<dbReference type="InterPro" id="IPR005502">
    <property type="entry name" value="Ribosyl_crysJ1"/>
</dbReference>
<dbReference type="Gene3D" id="1.10.4080.10">
    <property type="entry name" value="ADP-ribosylation/Crystallin J1"/>
    <property type="match status" value="1"/>
</dbReference>
<dbReference type="AlphaFoldDB" id="A0A4R7BGX0"/>
<dbReference type="Proteomes" id="UP000295122">
    <property type="component" value="Unassembled WGS sequence"/>
</dbReference>
<dbReference type="InterPro" id="IPR036705">
    <property type="entry name" value="Ribosyl_crysJ1_sf"/>
</dbReference>
<keyword evidence="2" id="KW-0378">Hydrolase</keyword>
<dbReference type="EMBL" id="SNZR01000020">
    <property type="protein sequence ID" value="TDR84500.1"/>
    <property type="molecule type" value="Genomic_DNA"/>
</dbReference>
<dbReference type="Pfam" id="PF03747">
    <property type="entry name" value="ADP_ribosyl_GH"/>
    <property type="match status" value="1"/>
</dbReference>
<evidence type="ECO:0000313" key="3">
    <source>
        <dbReference type="Proteomes" id="UP000295122"/>
    </source>
</evidence>
<feature type="binding site" evidence="1">
    <location>
        <position position="59"/>
    </location>
    <ligand>
        <name>Mg(2+)</name>
        <dbReference type="ChEBI" id="CHEBI:18420"/>
        <label>1</label>
    </ligand>
</feature>